<sequence>MALNEKKAREARARRAVAKAGDGFVLTKGRGRGYMIVHHEFKAVVLDSNRHDGWGLTIEEVEEFAGIAPPSEGNHRGTKAV</sequence>
<gene>
    <name evidence="1" type="ORF">STARVERO_02010</name>
</gene>
<proteinExistence type="predicted"/>
<dbReference type="EMBL" id="CACSAS010000001">
    <property type="protein sequence ID" value="CAA0096371.1"/>
    <property type="molecule type" value="Genomic_DNA"/>
</dbReference>
<evidence type="ECO:0000313" key="2">
    <source>
        <dbReference type="Proteomes" id="UP000433050"/>
    </source>
</evidence>
<keyword evidence="2" id="KW-1185">Reference proteome</keyword>
<accession>A0A5S9NZP5</accession>
<protein>
    <submittedName>
        <fullName evidence="1">Uncharacterized protein</fullName>
    </submittedName>
</protein>
<reference evidence="1 2" key="1">
    <citation type="submission" date="2019-12" db="EMBL/GenBank/DDBJ databases">
        <authorList>
            <person name="Reyes-Prieto M."/>
        </authorList>
    </citation>
    <scope>NUCLEOTIDE SEQUENCE [LARGE SCALE GENOMIC DNA]</scope>
    <source>
        <strain evidence="1">HF14-78462</strain>
    </source>
</reference>
<organism evidence="1 2">
    <name type="scientific">Starkeya nomas</name>
    <dbReference type="NCBI Taxonomy" id="2666134"/>
    <lineage>
        <taxon>Bacteria</taxon>
        <taxon>Pseudomonadati</taxon>
        <taxon>Pseudomonadota</taxon>
        <taxon>Alphaproteobacteria</taxon>
        <taxon>Hyphomicrobiales</taxon>
        <taxon>Xanthobacteraceae</taxon>
        <taxon>Starkeya</taxon>
    </lineage>
</organism>
<name>A0A5S9NZP5_9HYPH</name>
<dbReference type="RefSeq" id="WP_159598751.1">
    <property type="nucleotide sequence ID" value="NZ_CACSAS010000001.1"/>
</dbReference>
<evidence type="ECO:0000313" key="1">
    <source>
        <dbReference type="EMBL" id="CAA0096371.1"/>
    </source>
</evidence>
<dbReference type="AlphaFoldDB" id="A0A5S9NZP5"/>
<dbReference type="Proteomes" id="UP000433050">
    <property type="component" value="Unassembled WGS sequence"/>
</dbReference>